<proteinExistence type="predicted"/>
<organism evidence="1 2">
    <name type="scientific">Lysinibacillus sphaericus (strain C3-41)</name>
    <dbReference type="NCBI Taxonomy" id="444177"/>
    <lineage>
        <taxon>Bacteria</taxon>
        <taxon>Bacillati</taxon>
        <taxon>Bacillota</taxon>
        <taxon>Bacilli</taxon>
        <taxon>Bacillales</taxon>
        <taxon>Bacillaceae</taxon>
        <taxon>Lysinibacillus</taxon>
    </lineage>
</organism>
<dbReference type="EMBL" id="CP000817">
    <property type="protein sequence ID" value="ACA41286.1"/>
    <property type="molecule type" value="Genomic_DNA"/>
</dbReference>
<dbReference type="InterPro" id="IPR019004">
    <property type="entry name" value="YqeY/Aim41"/>
</dbReference>
<evidence type="ECO:0000313" key="2">
    <source>
        <dbReference type="Proteomes" id="UP000002164"/>
    </source>
</evidence>
<dbReference type="InterPro" id="IPR042184">
    <property type="entry name" value="YqeY/Aim41_N"/>
</dbReference>
<name>B1HUE1_LYSSC</name>
<dbReference type="Proteomes" id="UP000002164">
    <property type="component" value="Chromosome"/>
</dbReference>
<gene>
    <name evidence="1" type="ordered locus">Bsph_3808</name>
</gene>
<dbReference type="Pfam" id="PF09424">
    <property type="entry name" value="YqeY"/>
    <property type="match status" value="1"/>
</dbReference>
<dbReference type="HOGENOM" id="CLU_079430_2_1_9"/>
<dbReference type="EnsemblBacteria" id="ACA41286">
    <property type="protein sequence ID" value="ACA41286"/>
    <property type="gene ID" value="Bsph_3808"/>
</dbReference>
<reference evidence="1 2" key="1">
    <citation type="journal article" date="2008" name="J. Bacteriol.">
        <title>Complete genome sequence of the mosquitocidal bacterium Bacillus sphaericus C3-41 and comparison with those of closely related Bacillus species.</title>
        <authorList>
            <person name="Hu X."/>
            <person name="Fan W."/>
            <person name="Han B."/>
            <person name="Liu H."/>
            <person name="Zheng D."/>
            <person name="Li Q."/>
            <person name="Dong W."/>
            <person name="Yan J."/>
            <person name="Gao M."/>
            <person name="Berry C."/>
            <person name="Yuan Z."/>
        </authorList>
    </citation>
    <scope>NUCLEOTIDE SEQUENCE [LARGE SCALE GENOMIC DNA]</scope>
    <source>
        <strain evidence="1 2">C3-41</strain>
    </source>
</reference>
<dbReference type="PANTHER" id="PTHR28055:SF1">
    <property type="entry name" value="ALTERED INHERITANCE OF MITOCHONDRIA PROTEIN 41, MITOCHONDRIAL"/>
    <property type="match status" value="1"/>
</dbReference>
<dbReference type="AlphaFoldDB" id="B1HUE1"/>
<dbReference type="SUPFAM" id="SSF89095">
    <property type="entry name" value="GatB/YqeY motif"/>
    <property type="match status" value="1"/>
</dbReference>
<dbReference type="InterPro" id="IPR003789">
    <property type="entry name" value="Asn/Gln_tRNA_amidoTrase-B-like"/>
</dbReference>
<accession>B1HUE1</accession>
<dbReference type="KEGG" id="lsp:Bsph_3808"/>
<sequence>MRTLLKTEVFEQLKTAMKEKDILAKGVLSLLKSALDLAEKEKGEPLTADEEMAIVNREVKQTNQALEGAQKAERADLIEKEEAKLVLLKSFLPKQLSEEEIAEKLVAAGVEKGMNMGEAMKIAKPLLSGQAEGAVISKVVKSIIA</sequence>
<dbReference type="Gene3D" id="1.10.10.410">
    <property type="match status" value="1"/>
</dbReference>
<dbReference type="GO" id="GO:0016884">
    <property type="term" value="F:carbon-nitrogen ligase activity, with glutamine as amido-N-donor"/>
    <property type="evidence" value="ECO:0007669"/>
    <property type="project" value="InterPro"/>
</dbReference>
<evidence type="ECO:0000313" key="1">
    <source>
        <dbReference type="EMBL" id="ACA41286.1"/>
    </source>
</evidence>
<dbReference type="InterPro" id="IPR023168">
    <property type="entry name" value="GatB_Yqey_C_2"/>
</dbReference>
<dbReference type="PANTHER" id="PTHR28055">
    <property type="entry name" value="ALTERED INHERITANCE OF MITOCHONDRIA PROTEIN 41, MITOCHONDRIAL"/>
    <property type="match status" value="1"/>
</dbReference>
<protein>
    <submittedName>
        <fullName evidence="1">Hypothetical yqeY protein</fullName>
    </submittedName>
</protein>
<dbReference type="Gene3D" id="1.10.1510.10">
    <property type="entry name" value="Uncharacterised protein YqeY/AIM41 PF09424, N-terminal domain"/>
    <property type="match status" value="1"/>
</dbReference>